<evidence type="ECO:0000313" key="3">
    <source>
        <dbReference type="Proteomes" id="UP001501523"/>
    </source>
</evidence>
<evidence type="ECO:0008006" key="4">
    <source>
        <dbReference type="Google" id="ProtNLM"/>
    </source>
</evidence>
<keyword evidence="3" id="KW-1185">Reference proteome</keyword>
<name>A0ABN1IH51_9GAMM</name>
<gene>
    <name evidence="2" type="ORF">GCM10009105_16860</name>
</gene>
<keyword evidence="1" id="KW-1133">Transmembrane helix</keyword>
<dbReference type="Pfam" id="PF03929">
    <property type="entry name" value="PepSY_TM"/>
    <property type="match status" value="1"/>
</dbReference>
<feature type="transmembrane region" description="Helical" evidence="1">
    <location>
        <begin position="21"/>
        <end position="43"/>
    </location>
</feature>
<evidence type="ECO:0000313" key="2">
    <source>
        <dbReference type="EMBL" id="GAA0713438.1"/>
    </source>
</evidence>
<dbReference type="PANTHER" id="PTHR34219:SF3">
    <property type="entry name" value="BLL7967 PROTEIN"/>
    <property type="match status" value="1"/>
</dbReference>
<dbReference type="RefSeq" id="WP_343789483.1">
    <property type="nucleotide sequence ID" value="NZ_BAAAEU010000007.1"/>
</dbReference>
<dbReference type="EMBL" id="BAAAEU010000007">
    <property type="protein sequence ID" value="GAA0713438.1"/>
    <property type="molecule type" value="Genomic_DNA"/>
</dbReference>
<accession>A0ABN1IH51</accession>
<protein>
    <recommendedName>
        <fullName evidence="4">PepSY domain-containing protein</fullName>
    </recommendedName>
</protein>
<dbReference type="PANTHER" id="PTHR34219">
    <property type="entry name" value="IRON-REGULATED INNER MEMBRANE PROTEIN-RELATED"/>
    <property type="match status" value="1"/>
</dbReference>
<evidence type="ECO:0000256" key="1">
    <source>
        <dbReference type="SAM" id="Phobius"/>
    </source>
</evidence>
<keyword evidence="1" id="KW-0812">Transmembrane</keyword>
<feature type="transmembrane region" description="Helical" evidence="1">
    <location>
        <begin position="82"/>
        <end position="102"/>
    </location>
</feature>
<organism evidence="2 3">
    <name type="scientific">Dokdonella soli</name>
    <dbReference type="NCBI Taxonomy" id="529810"/>
    <lineage>
        <taxon>Bacteria</taxon>
        <taxon>Pseudomonadati</taxon>
        <taxon>Pseudomonadota</taxon>
        <taxon>Gammaproteobacteria</taxon>
        <taxon>Lysobacterales</taxon>
        <taxon>Rhodanobacteraceae</taxon>
        <taxon>Dokdonella</taxon>
    </lineage>
</organism>
<dbReference type="Proteomes" id="UP001501523">
    <property type="component" value="Unassembled WGS sequence"/>
</dbReference>
<comment type="caution">
    <text evidence="2">The sequence shown here is derived from an EMBL/GenBank/DDBJ whole genome shotgun (WGS) entry which is preliminary data.</text>
</comment>
<proteinExistence type="predicted"/>
<dbReference type="InterPro" id="IPR005625">
    <property type="entry name" value="PepSY-ass_TM"/>
</dbReference>
<reference evidence="2 3" key="1">
    <citation type="journal article" date="2019" name="Int. J. Syst. Evol. Microbiol.">
        <title>The Global Catalogue of Microorganisms (GCM) 10K type strain sequencing project: providing services to taxonomists for standard genome sequencing and annotation.</title>
        <authorList>
            <consortium name="The Broad Institute Genomics Platform"/>
            <consortium name="The Broad Institute Genome Sequencing Center for Infectious Disease"/>
            <person name="Wu L."/>
            <person name="Ma J."/>
        </authorList>
    </citation>
    <scope>NUCLEOTIDE SEQUENCE [LARGE SCALE GENOMIC DNA]</scope>
    <source>
        <strain evidence="2 3">JCM 15421</strain>
    </source>
</reference>
<keyword evidence="1" id="KW-0472">Membrane</keyword>
<sequence length="117" mass="13040">MSMPLPFKRLPLKRVLYRLHWLAGLIARLVLAVVGFTGGLLGFKEPILALLNPELHITAEGRSTSTPDQWIASARAAYPAHAIRGIALLMPLFAISGWWLWLARRNSARRDGAFARL</sequence>